<dbReference type="EMBL" id="CCYD01000810">
    <property type="protein sequence ID" value="CEG43685.1"/>
    <property type="molecule type" value="Genomic_DNA"/>
</dbReference>
<organism evidence="1 2">
    <name type="scientific">Plasmopara halstedii</name>
    <name type="common">Downy mildew of sunflower</name>
    <dbReference type="NCBI Taxonomy" id="4781"/>
    <lineage>
        <taxon>Eukaryota</taxon>
        <taxon>Sar</taxon>
        <taxon>Stramenopiles</taxon>
        <taxon>Oomycota</taxon>
        <taxon>Peronosporomycetes</taxon>
        <taxon>Peronosporales</taxon>
        <taxon>Peronosporaceae</taxon>
        <taxon>Plasmopara</taxon>
    </lineage>
</organism>
<evidence type="ECO:0000313" key="1">
    <source>
        <dbReference type="EMBL" id="CEG43685.1"/>
    </source>
</evidence>
<dbReference type="GeneID" id="36409035"/>
<protein>
    <submittedName>
        <fullName evidence="1">Uncharacterized protein</fullName>
    </submittedName>
</protein>
<dbReference type="OMA" id="ERQMECT"/>
<name>A0A0P1AQR0_PLAHL</name>
<dbReference type="OrthoDB" id="96584at2759"/>
<accession>A0A0P1AQR0</accession>
<reference evidence="2" key="1">
    <citation type="submission" date="2014-09" db="EMBL/GenBank/DDBJ databases">
        <authorList>
            <person name="Sharma Rahul"/>
            <person name="Thines Marco"/>
        </authorList>
    </citation>
    <scope>NUCLEOTIDE SEQUENCE [LARGE SCALE GENOMIC DNA]</scope>
</reference>
<dbReference type="Proteomes" id="UP000054928">
    <property type="component" value="Unassembled WGS sequence"/>
</dbReference>
<evidence type="ECO:0000313" key="2">
    <source>
        <dbReference type="Proteomes" id="UP000054928"/>
    </source>
</evidence>
<keyword evidence="2" id="KW-1185">Reference proteome</keyword>
<sequence length="124" mass="13848">MFTPPSNNSDLLYSPTSKELNTGTAYTTMDEGLSPNSHERAFSKFEKMLRKDSMADLVRGLLQGARSNAATKSVAIYISSVNDSALSLGNNAFNEVKDDLWIVQEEHERQMECTYRCLADEMSI</sequence>
<dbReference type="RefSeq" id="XP_024580054.1">
    <property type="nucleotide sequence ID" value="XM_024729704.1"/>
</dbReference>
<proteinExistence type="predicted"/>
<dbReference type="AlphaFoldDB" id="A0A0P1AQR0"/>